<dbReference type="InterPro" id="IPR010985">
    <property type="entry name" value="Ribbon_hlx_hlx"/>
</dbReference>
<dbReference type="GO" id="GO:0006355">
    <property type="term" value="P:regulation of DNA-templated transcription"/>
    <property type="evidence" value="ECO:0007669"/>
    <property type="project" value="InterPro"/>
</dbReference>
<dbReference type="CDD" id="cd00093">
    <property type="entry name" value="HTH_XRE"/>
    <property type="match status" value="1"/>
</dbReference>
<evidence type="ECO:0000259" key="2">
    <source>
        <dbReference type="PROSITE" id="PS50943"/>
    </source>
</evidence>
<keyword evidence="1" id="KW-0238">DNA-binding</keyword>
<dbReference type="InterPro" id="IPR001387">
    <property type="entry name" value="Cro/C1-type_HTH"/>
</dbReference>
<dbReference type="Gene3D" id="1.10.1220.10">
    <property type="entry name" value="Met repressor-like"/>
    <property type="match status" value="1"/>
</dbReference>
<dbReference type="Pfam" id="PF01381">
    <property type="entry name" value="HTH_3"/>
    <property type="match status" value="1"/>
</dbReference>
<dbReference type="EMBL" id="JAOEET010000072">
    <property type="protein sequence ID" value="MDH0569308.1"/>
    <property type="molecule type" value="Genomic_DNA"/>
</dbReference>
<dbReference type="NCBIfam" id="TIGR02607">
    <property type="entry name" value="antidote_HigA"/>
    <property type="match status" value="1"/>
</dbReference>
<dbReference type="Gene3D" id="1.10.260.40">
    <property type="entry name" value="lambda repressor-like DNA-binding domains"/>
    <property type="match status" value="1"/>
</dbReference>
<name>A0AB35L714_ECTOL</name>
<dbReference type="PANTHER" id="PTHR36924">
    <property type="entry name" value="ANTITOXIN HIGA-1"/>
    <property type="match status" value="1"/>
</dbReference>
<dbReference type="SUPFAM" id="SSF47413">
    <property type="entry name" value="lambda repressor-like DNA-binding domains"/>
    <property type="match status" value="1"/>
</dbReference>
<dbReference type="InterPro" id="IPR053853">
    <property type="entry name" value="FitA-like_RHH"/>
</dbReference>
<feature type="domain" description="HTH cro/C1-type" evidence="2">
    <location>
        <begin position="76"/>
        <end position="125"/>
    </location>
</feature>
<proteinExistence type="predicted"/>
<dbReference type="PANTHER" id="PTHR36924:SF1">
    <property type="entry name" value="ANTITOXIN HIGA-1"/>
    <property type="match status" value="1"/>
</dbReference>
<dbReference type="PROSITE" id="PS50943">
    <property type="entry name" value="HTH_CROC1"/>
    <property type="match status" value="1"/>
</dbReference>
<dbReference type="GO" id="GO:0003677">
    <property type="term" value="F:DNA binding"/>
    <property type="evidence" value="ECO:0007669"/>
    <property type="project" value="UniProtKB-KW"/>
</dbReference>
<evidence type="ECO:0000256" key="1">
    <source>
        <dbReference type="ARBA" id="ARBA00023125"/>
    </source>
</evidence>
<reference evidence="3" key="1">
    <citation type="submission" date="2022-09" db="EMBL/GenBank/DDBJ databases">
        <title>Intensive care unit water sources are persistently colonized with multi-drug resistant bacteria and are the site of extensive horizontal gene transfer of antibiotic resistance genes.</title>
        <authorList>
            <person name="Diorio-Toth L."/>
        </authorList>
    </citation>
    <scope>NUCLEOTIDE SEQUENCE</scope>
    <source>
        <strain evidence="3">GD04000</strain>
    </source>
</reference>
<dbReference type="Proteomes" id="UP001159292">
    <property type="component" value="Unassembled WGS sequence"/>
</dbReference>
<organism evidence="3 4">
    <name type="scientific">Ectopseudomonas oleovorans</name>
    <name type="common">Pseudomonas oleovorans</name>
    <dbReference type="NCBI Taxonomy" id="301"/>
    <lineage>
        <taxon>Bacteria</taxon>
        <taxon>Pseudomonadati</taxon>
        <taxon>Pseudomonadota</taxon>
        <taxon>Gammaproteobacteria</taxon>
        <taxon>Pseudomonadales</taxon>
        <taxon>Pseudomonadaceae</taxon>
        <taxon>Ectopseudomonas</taxon>
    </lineage>
</organism>
<protein>
    <submittedName>
        <fullName evidence="3">HigA family addiction module antitoxin</fullName>
    </submittedName>
</protein>
<dbReference type="CDD" id="cd21631">
    <property type="entry name" value="RHH_CopG_NikR-like"/>
    <property type="match status" value="1"/>
</dbReference>
<dbReference type="SUPFAM" id="SSF47598">
    <property type="entry name" value="Ribbon-helix-helix"/>
    <property type="match status" value="1"/>
</dbReference>
<dbReference type="Pfam" id="PF22513">
    <property type="entry name" value="FitA-like_RHH"/>
    <property type="match status" value="1"/>
</dbReference>
<dbReference type="AlphaFoldDB" id="A0AB35L714"/>
<dbReference type="SMART" id="SM00530">
    <property type="entry name" value="HTH_XRE"/>
    <property type="match status" value="1"/>
</dbReference>
<evidence type="ECO:0000313" key="4">
    <source>
        <dbReference type="Proteomes" id="UP001159292"/>
    </source>
</evidence>
<dbReference type="InterPro" id="IPR013430">
    <property type="entry name" value="Toxin_antidote_HigA"/>
</dbReference>
<accession>A0AB35L714</accession>
<gene>
    <name evidence="3" type="ORF">N7671_19370</name>
</gene>
<dbReference type="InterPro" id="IPR010982">
    <property type="entry name" value="Lambda_DNA-bd_dom_sf"/>
</dbReference>
<dbReference type="RefSeq" id="WP_116619771.1">
    <property type="nucleotide sequence ID" value="NZ_JANKBU010000075.1"/>
</dbReference>
<evidence type="ECO:0000313" key="3">
    <source>
        <dbReference type="EMBL" id="MDH0569308.1"/>
    </source>
</evidence>
<dbReference type="InterPro" id="IPR013321">
    <property type="entry name" value="Arc_rbn_hlx_hlx"/>
</dbReference>
<comment type="caution">
    <text evidence="3">The sequence shown here is derived from an EMBL/GenBank/DDBJ whole genome shotgun (WGS) entry which is preliminary data.</text>
</comment>
<sequence>MASLTIRMDNDLKQRLRAQATRNGRSMAEEVRQILRDALLSTTPHGAQVTCARQHCSLNPPCAIHPGELLREAFLKELGMTVPALARALNVSASTIRDIVRERRNITAVMAIRLGRYFGTSAQLWMNLQSVHSLAKAYAECGDEIEREIKPFRLTNQSPPCVDDTPHKDT</sequence>